<keyword evidence="2" id="KW-1185">Reference proteome</keyword>
<evidence type="ECO:0000313" key="2">
    <source>
        <dbReference type="Proteomes" id="UP000187209"/>
    </source>
</evidence>
<gene>
    <name evidence="1" type="ORF">SteCoe_20434</name>
</gene>
<organism evidence="1 2">
    <name type="scientific">Stentor coeruleus</name>
    <dbReference type="NCBI Taxonomy" id="5963"/>
    <lineage>
        <taxon>Eukaryota</taxon>
        <taxon>Sar</taxon>
        <taxon>Alveolata</taxon>
        <taxon>Ciliophora</taxon>
        <taxon>Postciliodesmatophora</taxon>
        <taxon>Heterotrichea</taxon>
        <taxon>Heterotrichida</taxon>
        <taxon>Stentoridae</taxon>
        <taxon>Stentor</taxon>
    </lineage>
</organism>
<protein>
    <submittedName>
        <fullName evidence="1">Uncharacterized protein</fullName>
    </submittedName>
</protein>
<name>A0A1R2BRT2_9CILI</name>
<dbReference type="AlphaFoldDB" id="A0A1R2BRT2"/>
<evidence type="ECO:0000313" key="1">
    <source>
        <dbReference type="EMBL" id="OMJ79542.1"/>
    </source>
</evidence>
<reference evidence="1 2" key="1">
    <citation type="submission" date="2016-11" db="EMBL/GenBank/DDBJ databases">
        <title>The macronuclear genome of Stentor coeruleus: a giant cell with tiny introns.</title>
        <authorList>
            <person name="Slabodnick M."/>
            <person name="Ruby J.G."/>
            <person name="Reiff S.B."/>
            <person name="Swart E.C."/>
            <person name="Gosai S."/>
            <person name="Prabakaran S."/>
            <person name="Witkowska E."/>
            <person name="Larue G.E."/>
            <person name="Fisher S."/>
            <person name="Freeman R.M."/>
            <person name="Gunawardena J."/>
            <person name="Chu W."/>
            <person name="Stover N.A."/>
            <person name="Gregory B.D."/>
            <person name="Nowacki M."/>
            <person name="Derisi J."/>
            <person name="Roy S.W."/>
            <person name="Marshall W.F."/>
            <person name="Sood P."/>
        </authorList>
    </citation>
    <scope>NUCLEOTIDE SEQUENCE [LARGE SCALE GENOMIC DNA]</scope>
    <source>
        <strain evidence="1">WM001</strain>
    </source>
</reference>
<comment type="caution">
    <text evidence="1">The sequence shown here is derived from an EMBL/GenBank/DDBJ whole genome shotgun (WGS) entry which is preliminary data.</text>
</comment>
<proteinExistence type="predicted"/>
<dbReference type="EMBL" id="MPUH01000466">
    <property type="protein sequence ID" value="OMJ79542.1"/>
    <property type="molecule type" value="Genomic_DNA"/>
</dbReference>
<sequence length="187" mass="21595">MDTNLEPPHGDYNSESFNYVSEEITNEIDKLMKKRSEISSSIEEFSALPKSGVLIELKANNTLLGQKISLKLADLRHLRRFLNDSDLEALVKIEDFIKVVEDDGNHETNNKQIYDEVDYVNYARKQQEIMIKLLNLIYYLQREVEKGYNNIKDSEIFVKNTRNPLKTEDCILENASTIPSKSCCSIL</sequence>
<dbReference type="Proteomes" id="UP000187209">
    <property type="component" value="Unassembled WGS sequence"/>
</dbReference>
<accession>A0A1R2BRT2</accession>